<evidence type="ECO:0000313" key="3">
    <source>
        <dbReference type="Proteomes" id="UP001500843"/>
    </source>
</evidence>
<feature type="domain" description="HTH cro/C1-type" evidence="1">
    <location>
        <begin position="35"/>
        <end position="91"/>
    </location>
</feature>
<accession>A0ABP8X3P8</accession>
<evidence type="ECO:0000259" key="1">
    <source>
        <dbReference type="PROSITE" id="PS50943"/>
    </source>
</evidence>
<keyword evidence="3" id="KW-1185">Reference proteome</keyword>
<dbReference type="InterPro" id="IPR001387">
    <property type="entry name" value="Cro/C1-type_HTH"/>
</dbReference>
<gene>
    <name evidence="2" type="ORF">GCM10023198_19070</name>
</gene>
<dbReference type="Proteomes" id="UP001500843">
    <property type="component" value="Unassembled WGS sequence"/>
</dbReference>
<dbReference type="InterPro" id="IPR010982">
    <property type="entry name" value="Lambda_DNA-bd_dom_sf"/>
</dbReference>
<dbReference type="PROSITE" id="PS50943">
    <property type="entry name" value="HTH_CROC1"/>
    <property type="match status" value="1"/>
</dbReference>
<protein>
    <recommendedName>
        <fullName evidence="1">HTH cro/C1-type domain-containing protein</fullName>
    </recommendedName>
</protein>
<dbReference type="RefSeq" id="WP_253877461.1">
    <property type="nucleotide sequence ID" value="NZ_BAABHM010000010.1"/>
</dbReference>
<name>A0ABP8X3P8_9MICO</name>
<sequence length="101" mass="11191">MARNLEDLDRARPVDPAKLAAAEEGLLARQRAYQLRELRTAQELTQAELAERMHVGQNRVSQIESGGAESTRLDTLRRYAQALGGTLSVEVTIGDIRYIVA</sequence>
<dbReference type="SUPFAM" id="SSF47413">
    <property type="entry name" value="lambda repressor-like DNA-binding domains"/>
    <property type="match status" value="1"/>
</dbReference>
<comment type="caution">
    <text evidence="2">The sequence shown here is derived from an EMBL/GenBank/DDBJ whole genome shotgun (WGS) entry which is preliminary data.</text>
</comment>
<proteinExistence type="predicted"/>
<organism evidence="2 3">
    <name type="scientific">Promicromonospora umidemergens</name>
    <dbReference type="NCBI Taxonomy" id="629679"/>
    <lineage>
        <taxon>Bacteria</taxon>
        <taxon>Bacillati</taxon>
        <taxon>Actinomycetota</taxon>
        <taxon>Actinomycetes</taxon>
        <taxon>Micrococcales</taxon>
        <taxon>Promicromonosporaceae</taxon>
        <taxon>Promicromonospora</taxon>
    </lineage>
</organism>
<dbReference type="CDD" id="cd00093">
    <property type="entry name" value="HTH_XRE"/>
    <property type="match status" value="1"/>
</dbReference>
<dbReference type="Pfam" id="PF01381">
    <property type="entry name" value="HTH_3"/>
    <property type="match status" value="1"/>
</dbReference>
<evidence type="ECO:0000313" key="2">
    <source>
        <dbReference type="EMBL" id="GAA4698784.1"/>
    </source>
</evidence>
<dbReference type="SMART" id="SM00530">
    <property type="entry name" value="HTH_XRE"/>
    <property type="match status" value="1"/>
</dbReference>
<dbReference type="Gene3D" id="1.10.260.40">
    <property type="entry name" value="lambda repressor-like DNA-binding domains"/>
    <property type="match status" value="1"/>
</dbReference>
<dbReference type="EMBL" id="BAABHM010000010">
    <property type="protein sequence ID" value="GAA4698784.1"/>
    <property type="molecule type" value="Genomic_DNA"/>
</dbReference>
<reference evidence="3" key="1">
    <citation type="journal article" date="2019" name="Int. J. Syst. Evol. Microbiol.">
        <title>The Global Catalogue of Microorganisms (GCM) 10K type strain sequencing project: providing services to taxonomists for standard genome sequencing and annotation.</title>
        <authorList>
            <consortium name="The Broad Institute Genomics Platform"/>
            <consortium name="The Broad Institute Genome Sequencing Center for Infectious Disease"/>
            <person name="Wu L."/>
            <person name="Ma J."/>
        </authorList>
    </citation>
    <scope>NUCLEOTIDE SEQUENCE [LARGE SCALE GENOMIC DNA]</scope>
    <source>
        <strain evidence="3">JCM 17975</strain>
    </source>
</reference>